<dbReference type="Gene3D" id="3.40.190.10">
    <property type="entry name" value="Periplasmic binding protein-like II"/>
    <property type="match status" value="1"/>
</dbReference>
<keyword evidence="2" id="KW-0732">Signal</keyword>
<dbReference type="Gene3D" id="3.40.190.150">
    <property type="entry name" value="Bordetella uptake gene, domain 1"/>
    <property type="match status" value="1"/>
</dbReference>
<dbReference type="STRING" id="1416806.CAL12_12595"/>
<gene>
    <name evidence="3" type="ORF">CAL12_12595</name>
</gene>
<evidence type="ECO:0000256" key="1">
    <source>
        <dbReference type="ARBA" id="ARBA00006987"/>
    </source>
</evidence>
<dbReference type="SUPFAM" id="SSF53850">
    <property type="entry name" value="Periplasmic binding protein-like II"/>
    <property type="match status" value="1"/>
</dbReference>
<dbReference type="OrthoDB" id="8626937at2"/>
<evidence type="ECO:0008006" key="5">
    <source>
        <dbReference type="Google" id="ProtNLM"/>
    </source>
</evidence>
<name>A0A1W6YLY8_9BORD</name>
<comment type="similarity">
    <text evidence="1">Belongs to the UPF0065 (bug) family.</text>
</comment>
<feature type="signal peptide" evidence="2">
    <location>
        <begin position="1"/>
        <end position="34"/>
    </location>
</feature>
<dbReference type="Pfam" id="PF03401">
    <property type="entry name" value="TctC"/>
    <property type="match status" value="1"/>
</dbReference>
<dbReference type="InterPro" id="IPR005064">
    <property type="entry name" value="BUG"/>
</dbReference>
<proteinExistence type="inferred from homology"/>
<feature type="chain" id="PRO_5012890723" description="LacI family transcriptional regulator" evidence="2">
    <location>
        <begin position="35"/>
        <end position="342"/>
    </location>
</feature>
<dbReference type="Proteomes" id="UP000194151">
    <property type="component" value="Chromosome"/>
</dbReference>
<dbReference type="InterPro" id="IPR042100">
    <property type="entry name" value="Bug_dom1"/>
</dbReference>
<accession>A0A1W6YLY8</accession>
<dbReference type="PIRSF" id="PIRSF017082">
    <property type="entry name" value="YflP"/>
    <property type="match status" value="1"/>
</dbReference>
<evidence type="ECO:0000256" key="2">
    <source>
        <dbReference type="SAM" id="SignalP"/>
    </source>
</evidence>
<dbReference type="AlphaFoldDB" id="A0A1W6YLY8"/>
<organism evidence="3 4">
    <name type="scientific">Bordetella genomosp. 8</name>
    <dbReference type="NCBI Taxonomy" id="1416806"/>
    <lineage>
        <taxon>Bacteria</taxon>
        <taxon>Pseudomonadati</taxon>
        <taxon>Pseudomonadota</taxon>
        <taxon>Betaproteobacteria</taxon>
        <taxon>Burkholderiales</taxon>
        <taxon>Alcaligenaceae</taxon>
        <taxon>Bordetella</taxon>
    </lineage>
</organism>
<dbReference type="EMBL" id="CP021108">
    <property type="protein sequence ID" value="ARP81563.1"/>
    <property type="molecule type" value="Genomic_DNA"/>
</dbReference>
<dbReference type="KEGG" id="bgv:CAL12_12595"/>
<dbReference type="CDD" id="cd13578">
    <property type="entry name" value="PBP2_Bug27"/>
    <property type="match status" value="1"/>
</dbReference>
<dbReference type="PANTHER" id="PTHR42928">
    <property type="entry name" value="TRICARBOXYLATE-BINDING PROTEIN"/>
    <property type="match status" value="1"/>
</dbReference>
<dbReference type="PANTHER" id="PTHR42928:SF5">
    <property type="entry name" value="BLR1237 PROTEIN"/>
    <property type="match status" value="1"/>
</dbReference>
<reference evidence="3 4" key="1">
    <citation type="submission" date="2017-05" db="EMBL/GenBank/DDBJ databases">
        <title>Complete and WGS of Bordetella genogroups.</title>
        <authorList>
            <person name="Spilker T."/>
            <person name="LiPuma J."/>
        </authorList>
    </citation>
    <scope>NUCLEOTIDE SEQUENCE [LARGE SCALE GENOMIC DNA]</scope>
    <source>
        <strain evidence="3 4">AU19157</strain>
    </source>
</reference>
<sequence>MNFAIRAKGAPVRVVRVLASAMAAMAFVGGLAHAAPAHAADEAKWPARPIRLVLPFPPGGGTDTLARIMAPKLSDILGQPIVVDNRAGASGNIATDIVAKADPDGYTVLMGFNTALTMNPSLYKNLPFDVQRDFKPVTMLAAAQYVLVVNPALPVHTVQELIALAKSRPGQLNYSSSGPGSPLHLAGELFKARTGTDIAHIPYKGGGPATIGLLGGQAQLMFGSVSAVMPHVKEGKLRALAVTGMKRSDVAPDLPTMDQSGLPGFNVTSWYGLLVPAKTPDAIVAKLASAAQKVIQQPDVRDAMAKQGLELSIDTPQEFAQTIKTETATWADLIHKMNIKAE</sequence>
<protein>
    <recommendedName>
        <fullName evidence="5">LacI family transcriptional regulator</fullName>
    </recommendedName>
</protein>
<keyword evidence="4" id="KW-1185">Reference proteome</keyword>
<evidence type="ECO:0000313" key="4">
    <source>
        <dbReference type="Proteomes" id="UP000194151"/>
    </source>
</evidence>
<evidence type="ECO:0000313" key="3">
    <source>
        <dbReference type="EMBL" id="ARP81563.1"/>
    </source>
</evidence>
<dbReference type="RefSeq" id="WP_086064751.1">
    <property type="nucleotide sequence ID" value="NZ_CP021108.1"/>
</dbReference>